<dbReference type="Pfam" id="PF09898">
    <property type="entry name" value="DUF2125"/>
    <property type="match status" value="1"/>
</dbReference>
<dbReference type="InterPro" id="IPR018666">
    <property type="entry name" value="DUF2125"/>
</dbReference>
<evidence type="ECO:0000313" key="2">
    <source>
        <dbReference type="EMBL" id="MFC7292075.1"/>
    </source>
</evidence>
<gene>
    <name evidence="2" type="ORF">ACFQS8_10650</name>
</gene>
<organism evidence="2 3">
    <name type="scientific">Hirschia litorea</name>
    <dbReference type="NCBI Taxonomy" id="1199156"/>
    <lineage>
        <taxon>Bacteria</taxon>
        <taxon>Pseudomonadati</taxon>
        <taxon>Pseudomonadota</taxon>
        <taxon>Alphaproteobacteria</taxon>
        <taxon>Hyphomonadales</taxon>
        <taxon>Hyphomonadaceae</taxon>
        <taxon>Hirschia</taxon>
    </lineage>
</organism>
<keyword evidence="1" id="KW-0812">Transmembrane</keyword>
<dbReference type="RefSeq" id="WP_382167316.1">
    <property type="nucleotide sequence ID" value="NZ_JBHTBR010000005.1"/>
</dbReference>
<keyword evidence="1" id="KW-0472">Membrane</keyword>
<keyword evidence="1" id="KW-1133">Transmembrane helix</keyword>
<evidence type="ECO:0000256" key="1">
    <source>
        <dbReference type="SAM" id="Phobius"/>
    </source>
</evidence>
<feature type="transmembrane region" description="Helical" evidence="1">
    <location>
        <begin position="20"/>
        <end position="40"/>
    </location>
</feature>
<reference evidence="3" key="1">
    <citation type="journal article" date="2019" name="Int. J. Syst. Evol. Microbiol.">
        <title>The Global Catalogue of Microorganisms (GCM) 10K type strain sequencing project: providing services to taxonomists for standard genome sequencing and annotation.</title>
        <authorList>
            <consortium name="The Broad Institute Genomics Platform"/>
            <consortium name="The Broad Institute Genome Sequencing Center for Infectious Disease"/>
            <person name="Wu L."/>
            <person name="Ma J."/>
        </authorList>
    </citation>
    <scope>NUCLEOTIDE SEQUENCE [LARGE SCALE GENOMIC DNA]</scope>
    <source>
        <strain evidence="3">CCUG 51308</strain>
    </source>
</reference>
<keyword evidence="3" id="KW-1185">Reference proteome</keyword>
<dbReference type="Proteomes" id="UP001596492">
    <property type="component" value="Unassembled WGS sequence"/>
</dbReference>
<comment type="caution">
    <text evidence="2">The sequence shown here is derived from an EMBL/GenBank/DDBJ whole genome shotgun (WGS) entry which is preliminary data.</text>
</comment>
<accession>A0ABW2ILQ6</accession>
<dbReference type="EMBL" id="JBHTBR010000005">
    <property type="protein sequence ID" value="MFC7292075.1"/>
    <property type="molecule type" value="Genomic_DNA"/>
</dbReference>
<protein>
    <submittedName>
        <fullName evidence="2">DUF2125 domain-containing protein</fullName>
    </submittedName>
</protein>
<name>A0ABW2ILQ6_9PROT</name>
<evidence type="ECO:0000313" key="3">
    <source>
        <dbReference type="Proteomes" id="UP001596492"/>
    </source>
</evidence>
<sequence length="349" mass="38902">MNVPQQDASTRPAKKSSNYLWIIFATFFVAIILFTVYWFVASHYIKKGVLNWMSEQEAQGFQIQHQGVGIAGFPYRFELNVQSPKVTTPDTKWTWSTDRLQIVMQSYNFNHYIAYAPGKHIATDHLNKVTYTSQMDGFAASYSQSNSKVKRLSIVAKSMQSTAQSSKDGASESLSFINPHFHMSPMPDQADDMRLLIGFDTLSLSSPIPDAEFLGNDIGPLSAPIAIKQGMKLLEQGGPLDFLITQFDPAIVTPITQFKWGPLEVKAKTEGIKVDTAHKPAGMLNIRLENIPDLRNALEKAGKLDDEKKAALTLAEGMMKQEDAYLPINFTGGKVKILFQDVAELDPLY</sequence>
<proteinExistence type="predicted"/>